<accession>A0A0A2K1Z4</accession>
<feature type="compositionally biased region" description="Low complexity" evidence="23">
    <location>
        <begin position="306"/>
        <end position="336"/>
    </location>
</feature>
<keyword evidence="12" id="KW-0254">Endocytosis</keyword>
<dbReference type="RefSeq" id="XP_016602420.1">
    <property type="nucleotide sequence ID" value="XM_016738903.1"/>
</dbReference>
<feature type="domain" description="EH" evidence="24">
    <location>
        <begin position="390"/>
        <end position="468"/>
    </location>
</feature>
<evidence type="ECO:0000256" key="9">
    <source>
        <dbReference type="ARBA" id="ARBA00022475"/>
    </source>
</evidence>
<name>A0A0A2K1Z4_PENEN</name>
<feature type="coiled-coil region" evidence="22">
    <location>
        <begin position="938"/>
        <end position="972"/>
    </location>
</feature>
<reference evidence="27 28" key="1">
    <citation type="journal article" date="2015" name="Mol. Plant Microbe Interact.">
        <title>Genome, transcriptome, and functional analyses of Penicillium expansum provide new insights into secondary metabolism and pathogenicity.</title>
        <authorList>
            <person name="Ballester A.R."/>
            <person name="Marcet-Houben M."/>
            <person name="Levin E."/>
            <person name="Sela N."/>
            <person name="Selma-Lazaro C."/>
            <person name="Carmona L."/>
            <person name="Wisniewski M."/>
            <person name="Droby S."/>
            <person name="Gonzalez-Candelas L."/>
            <person name="Gabaldon T."/>
        </authorList>
    </citation>
    <scope>NUCLEOTIDE SEQUENCE [LARGE SCALE GENOMIC DNA]</scope>
    <source>
        <strain evidence="27 28">MD-8</strain>
    </source>
</reference>
<evidence type="ECO:0000256" key="14">
    <source>
        <dbReference type="ARBA" id="ARBA00022753"/>
    </source>
</evidence>
<feature type="region of interest" description="Disordered" evidence="23">
    <location>
        <begin position="1008"/>
        <end position="1055"/>
    </location>
</feature>
<feature type="domain" description="EH" evidence="24">
    <location>
        <begin position="675"/>
        <end position="764"/>
    </location>
</feature>
<dbReference type="InterPro" id="IPR022905">
    <property type="entry name" value="Rpo11-like"/>
</dbReference>
<evidence type="ECO:0000256" key="1">
    <source>
        <dbReference type="ARBA" id="ARBA00004123"/>
    </source>
</evidence>
<sequence>MPQSPAIVTATAAIARERAGRRGHGPHPRHPRPMVPDDAPDVYEAILLAPGESKIDVEVDTRLPSAAIFTFRKEDHTLGNMLRHRLLKTAHVIFAAYRVPHPLTPEFQLRIQTDGEVTPRQAVINASEALIKDLGILSREFTKEYELRKAANAANQQQQNTADARASASSNGVIRILLRLNSLTILHSFFSSISCWPFCIFFAHASVVSVMYSSSNNFLGSGASGHPGQAPFMQQQQQPPYSQFPQGQQPPSIQQPQPTGFAPQPTGLAPQPTGFAGQPSPFGNSQLQPQATGFPAGQLQPQFTGFPGAAPQQPQQQQAQSFQPQFTGYPPQNQAQQPPPVPQIPTRFKTSSDVANSFQDAAGSGAPPQVPPKTGSKIPSIRLSFITAQDQARFEQLFKSAVGDSKTMDGDKARDLLLRSKLTGADLSKIWVLSDTTKSGQLFFPEFALAMYLCNIRLTGRELPSTLPEIVKNEVSSMVDIISFDVPDTQPAPVQRTNVPNFDAPLMENKSTPPIVQQPIPQQPNNAQLLSQLTAQPTGFFPQQTGIQPNPTGFPGQNQSQFLQSQQTGFMTNPQATGYTGPRPPMPPMPTGYGSNLSPAQTGGMQGLGVQPTGLVAQPTGVPGQWGFINTPAQGLPNIDAMKQQLMPQPGREGGFSAVGLSGNATVAWAITKEEKKIYDDLFRAWDGFRKGFISGETAIEIMGQSGLNRKDLERIWTLADPHNRGRLNMDEFAVAMHMIYRALNGYPVPNRLPPELVPPSTRHLNDSIGTVKSLLSQDAENRKASGAFLQPQKTGVSYLKDHSFRGGAAGSSAASRKDATVFKNNDSAGGYRSSARRRVGNEARTPSPAASGASDEEYSVEQLHKKIREAKVMIDAADFQDENRAEDDDALDRQDRREAEALMDRIRRVQDDLDTHPNASFRQVDNGADRRVLRRQLQSFEDQVPQVASDVRRLEREIADAKLELFRLKDAKAHPGGASNIIGTGPGGTVTESDRIKARARARMQARAAELSGRPAPVTEDDDGQAARRLESESTNVKIERERNDTMTRDVEESVRDFARSLEDSLREEGQNSTREHEKRRWEDALGVEDVIRDFIYDLNRNARTANVRKEERERPSPGVQSRGSPAAESAAARPSMPPSVGSSSSLPGNTHEDRVAAARERAQKRIAERMAAAGLKPNDSSETLAQRQEREKKEREDRVRRAEEEDAKREEERQRRLAEERGVPSDAAPKTAGKKPPPAPPTRRARTDSAGQADATRGDEPTKVDQAAREQAIKEEQGVQEAETKRLEGEARQRELEFQQEKDAQAARLRALEEQVRQGKIKKQEEKRRREEASRQSKEQEAILAAQRVELEAAKERERQLQRELEGLDESSSDDEGPADITPQYSTPTQSQILPTPPPVPTISIPEPPAPESVPSEVGSPESSRGVPAATPDAESKNPYFKKLGQPSDPTQATSPPATAPSTNPFHRLTQQEPIKPTFTGVAPLERKTRARPEEDDDWSAAGSDFDSSDDEDDRPTGGSAKQLASILFGTMAPPRPLSAMDEDKSASKSATPVQESPVAPPPPPPATLPPLPAIPGSSDAISPPPAPSAVPPPPPPPPPPPGAGAPIPPPPAPPAAAGGAGNRGALLASIQQGRTLKKTQVNDRSTSSSAGRVL</sequence>
<keyword evidence="11" id="KW-0963">Cytoplasm</keyword>
<dbReference type="PANTHER" id="PTHR11216">
    <property type="entry name" value="EH DOMAIN"/>
    <property type="match status" value="1"/>
</dbReference>
<dbReference type="CDD" id="cd00052">
    <property type="entry name" value="EH"/>
    <property type="match status" value="2"/>
</dbReference>
<keyword evidence="17" id="KW-0804">Transcription</keyword>
<dbReference type="InterPro" id="IPR000261">
    <property type="entry name" value="EH_dom"/>
</dbReference>
<evidence type="ECO:0000256" key="21">
    <source>
        <dbReference type="ARBA" id="ARBA00025194"/>
    </source>
</evidence>
<evidence type="ECO:0000256" key="17">
    <source>
        <dbReference type="ARBA" id="ARBA00023163"/>
    </source>
</evidence>
<feature type="region of interest" description="Disordered" evidence="23">
    <location>
        <begin position="17"/>
        <end position="36"/>
    </location>
</feature>
<dbReference type="GO" id="GO:0005509">
    <property type="term" value="F:calcium ion binding"/>
    <property type="evidence" value="ECO:0007669"/>
    <property type="project" value="InterPro"/>
</dbReference>
<keyword evidence="15 22" id="KW-0175">Coiled coil</keyword>
<dbReference type="HAMAP" id="MF_00261">
    <property type="entry name" value="RNApol_arch_Rpo11"/>
    <property type="match status" value="1"/>
</dbReference>
<keyword evidence="9" id="KW-1003">Cell membrane</keyword>
<feature type="compositionally biased region" description="Pro residues" evidence="23">
    <location>
        <begin position="1585"/>
        <end position="1617"/>
    </location>
</feature>
<dbReference type="HOGENOM" id="CLU_001963_1_0_1"/>
<dbReference type="Gene3D" id="3.30.1360.10">
    <property type="entry name" value="RNA polymerase, RBP11-like subunit"/>
    <property type="match status" value="1"/>
</dbReference>
<evidence type="ECO:0000256" key="8">
    <source>
        <dbReference type="ARBA" id="ARBA00020728"/>
    </source>
</evidence>
<dbReference type="GO" id="GO:0006897">
    <property type="term" value="P:endocytosis"/>
    <property type="evidence" value="ECO:0007669"/>
    <property type="project" value="UniProtKB-KW"/>
</dbReference>
<feature type="compositionally biased region" description="Basic and acidic residues" evidence="23">
    <location>
        <begin position="1152"/>
        <end position="1170"/>
    </location>
</feature>
<dbReference type="InterPro" id="IPR011992">
    <property type="entry name" value="EF-hand-dom_pair"/>
</dbReference>
<dbReference type="InterPro" id="IPR037685">
    <property type="entry name" value="RBP11"/>
</dbReference>
<evidence type="ECO:0000256" key="12">
    <source>
        <dbReference type="ARBA" id="ARBA00022583"/>
    </source>
</evidence>
<feature type="compositionally biased region" description="Low complexity" evidence="23">
    <location>
        <begin position="227"/>
        <end position="258"/>
    </location>
</feature>
<feature type="compositionally biased region" description="Pro residues" evidence="23">
    <location>
        <begin position="1561"/>
        <end position="1576"/>
    </location>
</feature>
<evidence type="ECO:0000256" key="13">
    <source>
        <dbReference type="ARBA" id="ARBA00022737"/>
    </source>
</evidence>
<evidence type="ECO:0000313" key="28">
    <source>
        <dbReference type="Proteomes" id="UP000030143"/>
    </source>
</evidence>
<keyword evidence="14" id="KW-0967">Endosome</keyword>
<evidence type="ECO:0000256" key="16">
    <source>
        <dbReference type="ARBA" id="ARBA00023136"/>
    </source>
</evidence>
<dbReference type="Gene3D" id="1.10.238.10">
    <property type="entry name" value="EF-hand"/>
    <property type="match status" value="2"/>
</dbReference>
<feature type="compositionally biased region" description="Polar residues" evidence="23">
    <location>
        <begin position="348"/>
        <end position="359"/>
    </location>
</feature>
<evidence type="ECO:0000256" key="22">
    <source>
        <dbReference type="SAM" id="Coils"/>
    </source>
</evidence>
<dbReference type="InterPro" id="IPR003124">
    <property type="entry name" value="WH2_dom"/>
</dbReference>
<dbReference type="GO" id="GO:0006366">
    <property type="term" value="P:transcription by RNA polymerase II"/>
    <property type="evidence" value="ECO:0007669"/>
    <property type="project" value="InterPro"/>
</dbReference>
<dbReference type="Pfam" id="PF02205">
    <property type="entry name" value="WH2"/>
    <property type="match status" value="1"/>
</dbReference>
<evidence type="ECO:0000256" key="5">
    <source>
        <dbReference type="ARBA" id="ARBA00009351"/>
    </source>
</evidence>
<feature type="region of interest" description="Disordered" evidence="23">
    <location>
        <begin position="808"/>
        <end position="860"/>
    </location>
</feature>
<feature type="compositionally biased region" description="Basic and acidic residues" evidence="23">
    <location>
        <begin position="1258"/>
        <end position="1342"/>
    </location>
</feature>
<evidence type="ECO:0000256" key="19">
    <source>
        <dbReference type="ARBA" id="ARBA00023212"/>
    </source>
</evidence>
<dbReference type="InterPro" id="IPR008193">
    <property type="entry name" value="RNA_pol_Rpb11_13-16kDa_CS"/>
</dbReference>
<dbReference type="GO" id="GO:0046983">
    <property type="term" value="F:protein dimerization activity"/>
    <property type="evidence" value="ECO:0007669"/>
    <property type="project" value="InterPro"/>
</dbReference>
<comment type="caution">
    <text evidence="27">The sequence shown here is derived from an EMBL/GenBank/DDBJ whole genome shotgun (WGS) entry which is preliminary data.</text>
</comment>
<organism evidence="27 28">
    <name type="scientific">Penicillium expansum</name>
    <name type="common">Blue mold rot fungus</name>
    <dbReference type="NCBI Taxonomy" id="27334"/>
    <lineage>
        <taxon>Eukaryota</taxon>
        <taxon>Fungi</taxon>
        <taxon>Dikarya</taxon>
        <taxon>Ascomycota</taxon>
        <taxon>Pezizomycotina</taxon>
        <taxon>Eurotiomycetes</taxon>
        <taxon>Eurotiomycetidae</taxon>
        <taxon>Eurotiales</taxon>
        <taxon>Aspergillaceae</taxon>
        <taxon>Penicillium</taxon>
    </lineage>
</organism>
<feature type="compositionally biased region" description="Polar residues" evidence="23">
    <location>
        <begin position="281"/>
        <end position="291"/>
    </location>
</feature>
<feature type="compositionally biased region" description="Polar residues" evidence="23">
    <location>
        <begin position="1632"/>
        <end position="1657"/>
    </location>
</feature>
<evidence type="ECO:0000256" key="2">
    <source>
        <dbReference type="ARBA" id="ARBA00004125"/>
    </source>
</evidence>
<evidence type="ECO:0000256" key="23">
    <source>
        <dbReference type="SAM" id="MobiDB-lite"/>
    </source>
</evidence>
<keyword evidence="16" id="KW-0472">Membrane</keyword>
<feature type="compositionally biased region" description="Polar residues" evidence="23">
    <location>
        <begin position="1385"/>
        <end position="1396"/>
    </location>
</feature>
<keyword evidence="18" id="KW-0009">Actin-binding</keyword>
<dbReference type="GO" id="GO:0016197">
    <property type="term" value="P:endosomal transport"/>
    <property type="evidence" value="ECO:0007669"/>
    <property type="project" value="TreeGrafter"/>
</dbReference>
<dbReference type="GO" id="GO:0010008">
    <property type="term" value="C:endosome membrane"/>
    <property type="evidence" value="ECO:0007669"/>
    <property type="project" value="UniProtKB-SubCell"/>
</dbReference>
<dbReference type="EMBL" id="JQFZ01000029">
    <property type="protein sequence ID" value="KGO61722.1"/>
    <property type="molecule type" value="Genomic_DNA"/>
</dbReference>
<dbReference type="PROSITE" id="PS01154">
    <property type="entry name" value="RNA_POL_L_13KD"/>
    <property type="match status" value="1"/>
</dbReference>
<dbReference type="InterPro" id="IPR036603">
    <property type="entry name" value="RBP11-like"/>
</dbReference>
<gene>
    <name evidence="27" type="ORF">PEX2_016270</name>
</gene>
<dbReference type="GO" id="GO:0005665">
    <property type="term" value="C:RNA polymerase II, core complex"/>
    <property type="evidence" value="ECO:0007669"/>
    <property type="project" value="InterPro"/>
</dbReference>
<evidence type="ECO:0000256" key="4">
    <source>
        <dbReference type="ARBA" id="ARBA00004413"/>
    </source>
</evidence>
<proteinExistence type="inferred from homology"/>
<dbReference type="InterPro" id="IPR002048">
    <property type="entry name" value="EF_hand_dom"/>
</dbReference>
<keyword evidence="10" id="KW-0240">DNA-directed RNA polymerase</keyword>
<protein>
    <recommendedName>
        <fullName evidence="7">Actin cytoskeleton-regulatory complex protein PAN1</fullName>
    </recommendedName>
    <alternativeName>
        <fullName evidence="8">Actin cytoskeleton-regulatory complex protein pan1</fullName>
    </alternativeName>
</protein>
<feature type="compositionally biased region" description="Low complexity" evidence="23">
    <location>
        <begin position="1415"/>
        <end position="1426"/>
    </location>
</feature>
<comment type="function">
    <text evidence="21">Component of the PAN1 actin cytoskeleton-regulatory complex required for the internalization of endosomes during actin-coupled endocytosis. The complex links the site of endocytosis to the cell membrane-associated actin cytoskeleton. Mediates uptake of external molecules and vacuolar degradation of plasma membrane proteins. Plays a role in the proper organization of the cell membrane-associated actin cytoskeleton and promotes its destabilization.</text>
</comment>
<dbReference type="PANTHER" id="PTHR11216:SF173">
    <property type="entry name" value="ACTIN CYTOSKELETON-REGULATORY COMPLEX PROTEIN PAN1"/>
    <property type="match status" value="1"/>
</dbReference>
<dbReference type="Pfam" id="PF12763">
    <property type="entry name" value="EH"/>
    <property type="match status" value="2"/>
</dbReference>
<evidence type="ECO:0000256" key="7">
    <source>
        <dbReference type="ARBA" id="ARBA00015110"/>
    </source>
</evidence>
<evidence type="ECO:0000259" key="24">
    <source>
        <dbReference type="PROSITE" id="PS50031"/>
    </source>
</evidence>
<keyword evidence="20" id="KW-0539">Nucleus</keyword>
<evidence type="ECO:0000313" key="27">
    <source>
        <dbReference type="EMBL" id="KGO61722.1"/>
    </source>
</evidence>
<dbReference type="PROSITE" id="PS50222">
    <property type="entry name" value="EF_HAND_2"/>
    <property type="match status" value="1"/>
</dbReference>
<dbReference type="GO" id="GO:0003779">
    <property type="term" value="F:actin binding"/>
    <property type="evidence" value="ECO:0007669"/>
    <property type="project" value="UniProtKB-KW"/>
</dbReference>
<comment type="subcellular location">
    <subcellularLocation>
        <location evidence="4">Cell membrane</location>
        <topology evidence="4">Peripheral membrane protein</topology>
        <orientation evidence="4">Cytoplasmic side</orientation>
    </subcellularLocation>
    <subcellularLocation>
        <location evidence="3">Cytoplasm</location>
        <location evidence="3">Cytoskeleton</location>
        <location evidence="3">Actin patch</location>
    </subcellularLocation>
    <subcellularLocation>
        <location evidence="2">Endosome membrane</location>
        <topology evidence="2">Peripheral membrane protein</topology>
        <orientation evidence="2">Cytoplasmic side</orientation>
    </subcellularLocation>
    <subcellularLocation>
        <location evidence="1">Nucleus</location>
    </subcellularLocation>
</comment>
<evidence type="ECO:0000256" key="18">
    <source>
        <dbReference type="ARBA" id="ARBA00023203"/>
    </source>
</evidence>
<feature type="domain" description="WH2" evidence="26">
    <location>
        <begin position="1625"/>
        <end position="1642"/>
    </location>
</feature>
<feature type="compositionally biased region" description="Basic and acidic residues" evidence="23">
    <location>
        <begin position="1189"/>
        <end position="1225"/>
    </location>
</feature>
<keyword evidence="28" id="KW-1185">Reference proteome</keyword>
<evidence type="ECO:0000256" key="10">
    <source>
        <dbReference type="ARBA" id="ARBA00022478"/>
    </source>
</evidence>
<feature type="region of interest" description="Disordered" evidence="23">
    <location>
        <begin position="223"/>
        <end position="375"/>
    </location>
</feature>
<dbReference type="CDD" id="cd06926">
    <property type="entry name" value="RNAP_II_RPB11"/>
    <property type="match status" value="1"/>
</dbReference>
<evidence type="ECO:0000256" key="15">
    <source>
        <dbReference type="ARBA" id="ARBA00023054"/>
    </source>
</evidence>
<dbReference type="Proteomes" id="UP000030143">
    <property type="component" value="Unassembled WGS sequence"/>
</dbReference>
<feature type="compositionally biased region" description="Low complexity" evidence="23">
    <location>
        <begin position="1126"/>
        <end position="1149"/>
    </location>
</feature>
<dbReference type="GO" id="GO:0030479">
    <property type="term" value="C:actin cortical patch"/>
    <property type="evidence" value="ECO:0007669"/>
    <property type="project" value="UniProtKB-SubCell"/>
</dbReference>
<feature type="compositionally biased region" description="Basic residues" evidence="23">
    <location>
        <begin position="21"/>
        <end position="32"/>
    </location>
</feature>
<dbReference type="InterPro" id="IPR009025">
    <property type="entry name" value="RBP11-like_dimer"/>
</dbReference>
<dbReference type="FunFam" id="1.10.238.10:FF:000349">
    <property type="entry name" value="Actin cytoskeleton-regulatory complex protein PAN1"/>
    <property type="match status" value="1"/>
</dbReference>
<dbReference type="InterPro" id="IPR013182">
    <property type="entry name" value="DUF1720"/>
</dbReference>
<feature type="compositionally biased region" description="Acidic residues" evidence="23">
    <location>
        <begin position="1369"/>
        <end position="1380"/>
    </location>
</feature>
<comment type="similarity">
    <text evidence="5">Belongs to the PAN1 family.</text>
</comment>
<feature type="compositionally biased region" description="Basic and acidic residues" evidence="23">
    <location>
        <begin position="1026"/>
        <end position="1055"/>
    </location>
</feature>
<feature type="region of interest" description="Disordered" evidence="23">
    <location>
        <begin position="1357"/>
        <end position="1657"/>
    </location>
</feature>
<evidence type="ECO:0000256" key="6">
    <source>
        <dbReference type="ARBA" id="ARBA00011159"/>
    </source>
</evidence>
<feature type="compositionally biased region" description="Pro residues" evidence="23">
    <location>
        <begin position="1397"/>
        <end position="1414"/>
    </location>
</feature>
<dbReference type="GO" id="GO:0003899">
    <property type="term" value="F:DNA-directed RNA polymerase activity"/>
    <property type="evidence" value="ECO:0007669"/>
    <property type="project" value="InterPro"/>
</dbReference>
<keyword evidence="13" id="KW-0677">Repeat</keyword>
<evidence type="ECO:0000259" key="26">
    <source>
        <dbReference type="PROSITE" id="PS51082"/>
    </source>
</evidence>
<evidence type="ECO:0000259" key="25">
    <source>
        <dbReference type="PROSITE" id="PS50222"/>
    </source>
</evidence>
<feature type="compositionally biased region" description="Basic and acidic residues" evidence="23">
    <location>
        <begin position="1357"/>
        <end position="1368"/>
    </location>
</feature>
<dbReference type="SMART" id="SM00027">
    <property type="entry name" value="EH"/>
    <property type="match status" value="2"/>
</dbReference>
<comment type="subunit">
    <text evidence="6">Component of the PAN1 actin cytoskeleton-regulatory complex.</text>
</comment>
<feature type="domain" description="EF-hand" evidence="25">
    <location>
        <begin position="708"/>
        <end position="743"/>
    </location>
</feature>
<dbReference type="PROSITE" id="PS50031">
    <property type="entry name" value="EH"/>
    <property type="match status" value="2"/>
</dbReference>
<evidence type="ECO:0000256" key="3">
    <source>
        <dbReference type="ARBA" id="ARBA00004134"/>
    </source>
</evidence>
<evidence type="ECO:0000256" key="11">
    <source>
        <dbReference type="ARBA" id="ARBA00022490"/>
    </source>
</evidence>
<feature type="compositionally biased region" description="Low complexity" evidence="23">
    <location>
        <begin position="1449"/>
        <end position="1467"/>
    </location>
</feature>
<dbReference type="GeneID" id="27674322"/>
<dbReference type="Pfam" id="PF08226">
    <property type="entry name" value="DUF1720"/>
    <property type="match status" value="2"/>
</dbReference>
<dbReference type="STRING" id="27334.A0A0A2K1Z4"/>
<feature type="region of interest" description="Disordered" evidence="23">
    <location>
        <begin position="1063"/>
        <end position="1082"/>
    </location>
</feature>
<dbReference type="SUPFAM" id="SSF47473">
    <property type="entry name" value="EF-hand"/>
    <property type="match status" value="2"/>
</dbReference>
<dbReference type="GO" id="GO:0003677">
    <property type="term" value="F:DNA binding"/>
    <property type="evidence" value="ECO:0007669"/>
    <property type="project" value="InterPro"/>
</dbReference>
<dbReference type="PROSITE" id="PS51082">
    <property type="entry name" value="WH2"/>
    <property type="match status" value="1"/>
</dbReference>
<feature type="region of interest" description="Disordered" evidence="23">
    <location>
        <begin position="1108"/>
        <end position="1342"/>
    </location>
</feature>
<dbReference type="Pfam" id="PF13656">
    <property type="entry name" value="RNA_pol_L_2"/>
    <property type="match status" value="1"/>
</dbReference>
<dbReference type="SUPFAM" id="SSF55257">
    <property type="entry name" value="RBP11-like subunits of RNA polymerase"/>
    <property type="match status" value="1"/>
</dbReference>
<dbReference type="GO" id="GO:0005886">
    <property type="term" value="C:plasma membrane"/>
    <property type="evidence" value="ECO:0007669"/>
    <property type="project" value="UniProtKB-SubCell"/>
</dbReference>
<keyword evidence="19" id="KW-0206">Cytoskeleton</keyword>
<evidence type="ECO:0000256" key="20">
    <source>
        <dbReference type="ARBA" id="ARBA00023242"/>
    </source>
</evidence>